<keyword evidence="3" id="KW-1185">Reference proteome</keyword>
<keyword evidence="1" id="KW-0472">Membrane</keyword>
<sequence>MKLLGLLFYDENGRAFKCWYPINLLYFSILVPSIVYYYSSIVFSKRNNYFTSRPFHAIVTVMISVLAVASRVCQAVRLRFPLTHGDIVHVETFFSDSIEYSVTCFDVFIIYIPFVKVILYGSTTVALITKNVFTAFDMVARAIRRSKADRLTLAALHSHLYYCCTAFHDFFRYQLALEFLKNVLVLVWSSMYLHERILGLFEGKYSLAVIIHPLLEIVFIVAELGCFSSAYQGLKDEVDGFVIDTNVILVKEKKRNPDRALLAYVSLCPKMNLSMSGFFIPTRVFIVSVLSSTCLNYMLMVQMGVLRSSFL</sequence>
<evidence type="ECO:0000256" key="1">
    <source>
        <dbReference type="SAM" id="Phobius"/>
    </source>
</evidence>
<feature type="transmembrane region" description="Helical" evidence="1">
    <location>
        <begin position="108"/>
        <end position="129"/>
    </location>
</feature>
<evidence type="ECO:0008006" key="4">
    <source>
        <dbReference type="Google" id="ProtNLM"/>
    </source>
</evidence>
<evidence type="ECO:0000313" key="3">
    <source>
        <dbReference type="Proteomes" id="UP001307889"/>
    </source>
</evidence>
<feature type="transmembrane region" description="Helical" evidence="1">
    <location>
        <begin position="278"/>
        <end position="299"/>
    </location>
</feature>
<protein>
    <recommendedName>
        <fullName evidence="4">Gustatory receptor</fullName>
    </recommendedName>
</protein>
<evidence type="ECO:0000313" key="2">
    <source>
        <dbReference type="EMBL" id="BES89659.1"/>
    </source>
</evidence>
<dbReference type="Proteomes" id="UP001307889">
    <property type="component" value="Chromosome 1"/>
</dbReference>
<gene>
    <name evidence="2" type="ORF">NTJ_02466</name>
</gene>
<proteinExistence type="predicted"/>
<reference evidence="2 3" key="1">
    <citation type="submission" date="2023-09" db="EMBL/GenBank/DDBJ databases">
        <title>Nesidiocoris tenuis whole genome shotgun sequence.</title>
        <authorList>
            <person name="Shibata T."/>
            <person name="Shimoda M."/>
            <person name="Kobayashi T."/>
            <person name="Uehara T."/>
        </authorList>
    </citation>
    <scope>NUCLEOTIDE SEQUENCE [LARGE SCALE GENOMIC DNA]</scope>
    <source>
        <strain evidence="2 3">Japan</strain>
    </source>
</reference>
<dbReference type="EMBL" id="AP028909">
    <property type="protein sequence ID" value="BES89659.1"/>
    <property type="molecule type" value="Genomic_DNA"/>
</dbReference>
<organism evidence="2 3">
    <name type="scientific">Nesidiocoris tenuis</name>
    <dbReference type="NCBI Taxonomy" id="355587"/>
    <lineage>
        <taxon>Eukaryota</taxon>
        <taxon>Metazoa</taxon>
        <taxon>Ecdysozoa</taxon>
        <taxon>Arthropoda</taxon>
        <taxon>Hexapoda</taxon>
        <taxon>Insecta</taxon>
        <taxon>Pterygota</taxon>
        <taxon>Neoptera</taxon>
        <taxon>Paraneoptera</taxon>
        <taxon>Hemiptera</taxon>
        <taxon>Heteroptera</taxon>
        <taxon>Panheteroptera</taxon>
        <taxon>Cimicomorpha</taxon>
        <taxon>Miridae</taxon>
        <taxon>Dicyphina</taxon>
        <taxon>Nesidiocoris</taxon>
    </lineage>
</organism>
<keyword evidence="1" id="KW-1133">Transmembrane helix</keyword>
<feature type="transmembrane region" description="Helical" evidence="1">
    <location>
        <begin position="55"/>
        <end position="72"/>
    </location>
</feature>
<name>A0ABN7AE71_9HEMI</name>
<feature type="transmembrane region" description="Helical" evidence="1">
    <location>
        <begin position="20"/>
        <end position="43"/>
    </location>
</feature>
<accession>A0ABN7AE71</accession>
<keyword evidence="1" id="KW-0812">Transmembrane</keyword>